<protein>
    <submittedName>
        <fullName evidence="2">Uncharacterized protein</fullName>
    </submittedName>
</protein>
<accession>A0A2P5B5I7</accession>
<gene>
    <name evidence="2" type="ORF">PanWU01x14_269870</name>
</gene>
<dbReference type="Proteomes" id="UP000237105">
    <property type="component" value="Unassembled WGS sequence"/>
</dbReference>
<evidence type="ECO:0000256" key="1">
    <source>
        <dbReference type="SAM" id="MobiDB-lite"/>
    </source>
</evidence>
<keyword evidence="3" id="KW-1185">Reference proteome</keyword>
<reference evidence="3" key="1">
    <citation type="submission" date="2016-06" db="EMBL/GenBank/DDBJ databases">
        <title>Parallel loss of symbiosis genes in relatives of nitrogen-fixing non-legume Parasponia.</title>
        <authorList>
            <person name="Van Velzen R."/>
            <person name="Holmer R."/>
            <person name="Bu F."/>
            <person name="Rutten L."/>
            <person name="Van Zeijl A."/>
            <person name="Liu W."/>
            <person name="Santuari L."/>
            <person name="Cao Q."/>
            <person name="Sharma T."/>
            <person name="Shen D."/>
            <person name="Roswanjaya Y."/>
            <person name="Wardhani T."/>
            <person name="Kalhor M.S."/>
            <person name="Jansen J."/>
            <person name="Van den Hoogen J."/>
            <person name="Gungor B."/>
            <person name="Hartog M."/>
            <person name="Hontelez J."/>
            <person name="Verver J."/>
            <person name="Yang W.-C."/>
            <person name="Schijlen E."/>
            <person name="Repin R."/>
            <person name="Schilthuizen M."/>
            <person name="Schranz E."/>
            <person name="Heidstra R."/>
            <person name="Miyata K."/>
            <person name="Fedorova E."/>
            <person name="Kohlen W."/>
            <person name="Bisseling T."/>
            <person name="Smit S."/>
            <person name="Geurts R."/>
        </authorList>
    </citation>
    <scope>NUCLEOTIDE SEQUENCE [LARGE SCALE GENOMIC DNA]</scope>
    <source>
        <strain evidence="3">cv. WU1-14</strain>
    </source>
</reference>
<sequence>MDDNNDDEEEVGDDAYDYDSPSCANYNDDPTEDFEPIKTRSSVDIDGEKMGFFDVGLVLQGEDGWCMVGEM</sequence>
<dbReference type="EMBL" id="JXTB01000359">
    <property type="protein sequence ID" value="PON44051.1"/>
    <property type="molecule type" value="Genomic_DNA"/>
</dbReference>
<comment type="caution">
    <text evidence="2">The sequence shown here is derived from an EMBL/GenBank/DDBJ whole genome shotgun (WGS) entry which is preliminary data.</text>
</comment>
<organism evidence="2 3">
    <name type="scientific">Parasponia andersonii</name>
    <name type="common">Sponia andersonii</name>
    <dbReference type="NCBI Taxonomy" id="3476"/>
    <lineage>
        <taxon>Eukaryota</taxon>
        <taxon>Viridiplantae</taxon>
        <taxon>Streptophyta</taxon>
        <taxon>Embryophyta</taxon>
        <taxon>Tracheophyta</taxon>
        <taxon>Spermatophyta</taxon>
        <taxon>Magnoliopsida</taxon>
        <taxon>eudicotyledons</taxon>
        <taxon>Gunneridae</taxon>
        <taxon>Pentapetalae</taxon>
        <taxon>rosids</taxon>
        <taxon>fabids</taxon>
        <taxon>Rosales</taxon>
        <taxon>Cannabaceae</taxon>
        <taxon>Parasponia</taxon>
    </lineage>
</organism>
<feature type="compositionally biased region" description="Acidic residues" evidence="1">
    <location>
        <begin position="1"/>
        <end position="17"/>
    </location>
</feature>
<evidence type="ECO:0000313" key="3">
    <source>
        <dbReference type="Proteomes" id="UP000237105"/>
    </source>
</evidence>
<dbReference type="AlphaFoldDB" id="A0A2P5B5I7"/>
<feature type="region of interest" description="Disordered" evidence="1">
    <location>
        <begin position="1"/>
        <end position="36"/>
    </location>
</feature>
<evidence type="ECO:0000313" key="2">
    <source>
        <dbReference type="EMBL" id="PON44051.1"/>
    </source>
</evidence>
<name>A0A2P5B5I7_PARAD</name>
<proteinExistence type="predicted"/>